<proteinExistence type="predicted"/>
<evidence type="ECO:0000313" key="2">
    <source>
        <dbReference type="Proteomes" id="UP000035503"/>
    </source>
</evidence>
<reference evidence="1 2" key="1">
    <citation type="journal article" date="2015" name="Genome Announc.">
        <title>Complete Genome Sequence of 'Candidatus Liberibacter africanus,' a Bacterium Associated with Citrus Huanglongbing.</title>
        <authorList>
            <person name="Lin H."/>
            <person name="Pietersen G."/>
            <person name="Han C."/>
            <person name="Read D.A."/>
            <person name="Lou B."/>
            <person name="Gupta G."/>
            <person name="Civerolo E.L."/>
        </authorList>
    </citation>
    <scope>NUCLEOTIDE SEQUENCE [LARGE SCALE GENOMIC DNA]</scope>
    <source>
        <strain evidence="1 2">PTSAPSY</strain>
    </source>
</reference>
<dbReference type="KEGG" id="lau:G293_04985"/>
<organism evidence="1 2">
    <name type="scientific">Candidatus Liberibacter africanus PTSAPSY</name>
    <dbReference type="NCBI Taxonomy" id="1277257"/>
    <lineage>
        <taxon>Bacteria</taxon>
        <taxon>Pseudomonadati</taxon>
        <taxon>Pseudomonadota</taxon>
        <taxon>Alphaproteobacteria</taxon>
        <taxon>Hyphomicrobiales</taxon>
        <taxon>Rhizobiaceae</taxon>
        <taxon>Liberibacter</taxon>
    </lineage>
</organism>
<keyword evidence="2" id="KW-1185">Reference proteome</keyword>
<protein>
    <submittedName>
        <fullName evidence="1">Uncharacterized protein</fullName>
    </submittedName>
</protein>
<name>A0A0G3I9X6_LIBAF</name>
<gene>
    <name evidence="1" type="ORF">G293_04985</name>
</gene>
<dbReference type="AlphaFoldDB" id="A0A0G3I9X6"/>
<dbReference type="Proteomes" id="UP000035503">
    <property type="component" value="Chromosome"/>
</dbReference>
<evidence type="ECO:0000313" key="1">
    <source>
        <dbReference type="EMBL" id="AKK20612.1"/>
    </source>
</evidence>
<sequence length="68" mass="7945">MKLKTKEIEHERDKDIQDDCRLKAELDSNYDATIRKVAKLALTLNWAWMSFVSGDKIKSLDKLAFFVL</sequence>
<dbReference type="EMBL" id="CP004021">
    <property type="protein sequence ID" value="AKK20612.1"/>
    <property type="molecule type" value="Genomic_DNA"/>
</dbReference>
<dbReference type="PATRIC" id="fig|1277257.4.peg.1081"/>
<accession>A0A0G3I9X6</accession>